<dbReference type="Proteomes" id="UP000537326">
    <property type="component" value="Unassembled WGS sequence"/>
</dbReference>
<dbReference type="AlphaFoldDB" id="A0A7Z0C315"/>
<keyword evidence="2" id="KW-0812">Transmembrane</keyword>
<feature type="transmembrane region" description="Helical" evidence="2">
    <location>
        <begin position="39"/>
        <end position="62"/>
    </location>
</feature>
<evidence type="ECO:0000256" key="1">
    <source>
        <dbReference type="SAM" id="MobiDB-lite"/>
    </source>
</evidence>
<feature type="region of interest" description="Disordered" evidence="1">
    <location>
        <begin position="72"/>
        <end position="96"/>
    </location>
</feature>
<proteinExistence type="predicted"/>
<comment type="caution">
    <text evidence="3">The sequence shown here is derived from an EMBL/GenBank/DDBJ whole genome shotgun (WGS) entry which is preliminary data.</text>
</comment>
<evidence type="ECO:0000256" key="2">
    <source>
        <dbReference type="SAM" id="Phobius"/>
    </source>
</evidence>
<keyword evidence="4" id="KW-1185">Reference proteome</keyword>
<dbReference type="RefSeq" id="WP_179529671.1">
    <property type="nucleotide sequence ID" value="NZ_BAAAPP010000002.1"/>
</dbReference>
<reference evidence="3 4" key="1">
    <citation type="submission" date="2020-07" db="EMBL/GenBank/DDBJ databases">
        <title>Sequencing the genomes of 1000 actinobacteria strains.</title>
        <authorList>
            <person name="Klenk H.-P."/>
        </authorList>
    </citation>
    <scope>NUCLEOTIDE SEQUENCE [LARGE SCALE GENOMIC DNA]</scope>
    <source>
        <strain evidence="3 4">DSM 18248</strain>
    </source>
</reference>
<gene>
    <name evidence="3" type="ORF">BKA05_000089</name>
</gene>
<evidence type="ECO:0000313" key="4">
    <source>
        <dbReference type="Proteomes" id="UP000537326"/>
    </source>
</evidence>
<organism evidence="3 4">
    <name type="scientific">Nocardioides marinus</name>
    <dbReference type="NCBI Taxonomy" id="374514"/>
    <lineage>
        <taxon>Bacteria</taxon>
        <taxon>Bacillati</taxon>
        <taxon>Actinomycetota</taxon>
        <taxon>Actinomycetes</taxon>
        <taxon>Propionibacteriales</taxon>
        <taxon>Nocardioidaceae</taxon>
        <taxon>Nocardioides</taxon>
    </lineage>
</organism>
<dbReference type="EMBL" id="JACBZI010000001">
    <property type="protein sequence ID" value="NYI08574.1"/>
    <property type="molecule type" value="Genomic_DNA"/>
</dbReference>
<name>A0A7Z0C315_9ACTN</name>
<accession>A0A7Z0C315</accession>
<keyword evidence="2" id="KW-1133">Transmembrane helix</keyword>
<feature type="compositionally biased region" description="Basic and acidic residues" evidence="1">
    <location>
        <begin position="76"/>
        <end position="96"/>
    </location>
</feature>
<evidence type="ECO:0000313" key="3">
    <source>
        <dbReference type="EMBL" id="NYI08574.1"/>
    </source>
</evidence>
<sequence>MVVLGLLLLLAGVVVILVGVLTADITSTGAEVLGIDVSAVTLFLLGVGAAAAVLWGFSLAKLGARKAMQARREHKKLTELSEKLDRAREHEREEER</sequence>
<keyword evidence="2" id="KW-0472">Membrane</keyword>
<protein>
    <submittedName>
        <fullName evidence="3">Uncharacterized protein</fullName>
    </submittedName>
</protein>